<dbReference type="Pfam" id="PF04403">
    <property type="entry name" value="PqiA"/>
    <property type="match status" value="1"/>
</dbReference>
<protein>
    <submittedName>
        <fullName evidence="2">DUF4345 domain-containing protein</fullName>
    </submittedName>
</protein>
<keyword evidence="1" id="KW-0812">Transmembrane</keyword>
<dbReference type="EMBL" id="VOEI01000004">
    <property type="protein sequence ID" value="TWR25609.1"/>
    <property type="molecule type" value="Genomic_DNA"/>
</dbReference>
<accession>A0A563U2Q0</accession>
<feature type="transmembrane region" description="Helical" evidence="1">
    <location>
        <begin position="216"/>
        <end position="235"/>
    </location>
</feature>
<keyword evidence="1" id="KW-0472">Membrane</keyword>
<gene>
    <name evidence="2" type="ORF">FPZ42_13530</name>
</gene>
<dbReference type="OrthoDB" id="9800207at2"/>
<keyword evidence="3" id="KW-1185">Reference proteome</keyword>
<feature type="transmembrane region" description="Helical" evidence="1">
    <location>
        <begin position="315"/>
        <end position="342"/>
    </location>
</feature>
<comment type="caution">
    <text evidence="2">The sequence shown here is derived from an EMBL/GenBank/DDBJ whole genome shotgun (WGS) entry which is preliminary data.</text>
</comment>
<feature type="transmembrane region" description="Helical" evidence="1">
    <location>
        <begin position="247"/>
        <end position="268"/>
    </location>
</feature>
<dbReference type="Proteomes" id="UP000318010">
    <property type="component" value="Unassembled WGS sequence"/>
</dbReference>
<feature type="transmembrane region" description="Helical" evidence="1">
    <location>
        <begin position="363"/>
        <end position="383"/>
    </location>
</feature>
<dbReference type="AlphaFoldDB" id="A0A563U2Q0"/>
<name>A0A563U2Q0_9SPHI</name>
<evidence type="ECO:0000256" key="1">
    <source>
        <dbReference type="SAM" id="Phobius"/>
    </source>
</evidence>
<reference evidence="2 3" key="1">
    <citation type="submission" date="2019-07" db="EMBL/GenBank/DDBJ databases">
        <authorList>
            <person name="Kim J."/>
        </authorList>
    </citation>
    <scope>NUCLEOTIDE SEQUENCE [LARGE SCALE GENOMIC DNA]</scope>
    <source>
        <strain evidence="2 3">MJ1a</strain>
    </source>
</reference>
<keyword evidence="1" id="KW-1133">Transmembrane helix</keyword>
<feature type="transmembrane region" description="Helical" evidence="1">
    <location>
        <begin position="403"/>
        <end position="421"/>
    </location>
</feature>
<evidence type="ECO:0000313" key="3">
    <source>
        <dbReference type="Proteomes" id="UP000318010"/>
    </source>
</evidence>
<dbReference type="RefSeq" id="WP_146272174.1">
    <property type="nucleotide sequence ID" value="NZ_VOEI01000004.1"/>
</dbReference>
<sequence>MTNAKHISADSKRANILLAAGLILLLAVEVFCGYWVDVLSKRQEQLKEDYSAINNITFGIFSVDQWRDKIVGVVDSQVTEYKMTRKQKQQMQAAVEKQLNGLVTSTVAEFNKPQKSLGGKLKKLAFNAVVDVDDIRAQVPGFARTIVTKVNSPTSTKRLKGIVTSKIGQLSRQTYDSTAEAHTTLTKFMFHKYRVTNVEQFNKQLDKEAREMTALIYRYAYAMFGCVVFALLLWWLLRNAVHLRTTLFVLSLCIAFVLLAVGVTASIIEVDARISSLDFMLLGEKIGFTNQVLFYQNKSIMEIIWVLLSQPKPDAIAVGILLLLFVVILPVLILIATGMYVSGNQRLSENKVVRYLALESGKWNMADVMVVGILMTYIGLNGILQSQLSGLNMHSASYNVSTVNQTGLQPGYLIFVAYVVYETVLKQILKRITGKTTVPRAHATEA</sequence>
<dbReference type="InterPro" id="IPR007498">
    <property type="entry name" value="PqiA-like"/>
</dbReference>
<organism evidence="2 3">
    <name type="scientific">Mucilaginibacter achroorhodeus</name>
    <dbReference type="NCBI Taxonomy" id="2599294"/>
    <lineage>
        <taxon>Bacteria</taxon>
        <taxon>Pseudomonadati</taxon>
        <taxon>Bacteroidota</taxon>
        <taxon>Sphingobacteriia</taxon>
        <taxon>Sphingobacteriales</taxon>
        <taxon>Sphingobacteriaceae</taxon>
        <taxon>Mucilaginibacter</taxon>
    </lineage>
</organism>
<evidence type="ECO:0000313" key="2">
    <source>
        <dbReference type="EMBL" id="TWR25609.1"/>
    </source>
</evidence>
<proteinExistence type="predicted"/>